<dbReference type="InterPro" id="IPR001509">
    <property type="entry name" value="Epimerase_deHydtase"/>
</dbReference>
<dbReference type="EMBL" id="WJIE01000010">
    <property type="protein sequence ID" value="MRG96144.1"/>
    <property type="molecule type" value="Genomic_DNA"/>
</dbReference>
<dbReference type="Gene3D" id="3.40.50.720">
    <property type="entry name" value="NAD(P)-binding Rossmann-like Domain"/>
    <property type="match status" value="1"/>
</dbReference>
<proteinExistence type="predicted"/>
<dbReference type="Proteomes" id="UP000440224">
    <property type="component" value="Unassembled WGS sequence"/>
</dbReference>
<dbReference type="SUPFAM" id="SSF51735">
    <property type="entry name" value="NAD(P)-binding Rossmann-fold domains"/>
    <property type="match status" value="1"/>
</dbReference>
<evidence type="ECO:0000313" key="3">
    <source>
        <dbReference type="Proteomes" id="UP000440224"/>
    </source>
</evidence>
<keyword evidence="3" id="KW-1185">Reference proteome</keyword>
<dbReference type="Pfam" id="PF01370">
    <property type="entry name" value="Epimerase"/>
    <property type="match status" value="1"/>
</dbReference>
<name>A0A6N7Q1M1_9BACT</name>
<dbReference type="InterPro" id="IPR036291">
    <property type="entry name" value="NAD(P)-bd_dom_sf"/>
</dbReference>
<dbReference type="AlphaFoldDB" id="A0A6N7Q1M1"/>
<gene>
    <name evidence="2" type="ORF">GF068_30110</name>
</gene>
<sequence length="46" mass="4900">MHPSGARARALVLGATGHIGQAMVRELLTHGYHVTAATRRRGRPPA</sequence>
<protein>
    <submittedName>
        <fullName evidence="2">NAD-dependent epimerase/dehydratase family protein</fullName>
    </submittedName>
</protein>
<feature type="domain" description="NAD-dependent epimerase/dehydratase" evidence="1">
    <location>
        <begin position="10"/>
        <end position="42"/>
    </location>
</feature>
<dbReference type="RefSeq" id="WP_153822945.1">
    <property type="nucleotide sequence ID" value="NZ_WJIE01000010.1"/>
</dbReference>
<comment type="caution">
    <text evidence="2">The sequence shown here is derived from an EMBL/GenBank/DDBJ whole genome shotgun (WGS) entry which is preliminary data.</text>
</comment>
<evidence type="ECO:0000313" key="2">
    <source>
        <dbReference type="EMBL" id="MRG96144.1"/>
    </source>
</evidence>
<reference evidence="2 3" key="1">
    <citation type="submission" date="2019-10" db="EMBL/GenBank/DDBJ databases">
        <title>A soil myxobacterium in the family Polyangiaceae.</title>
        <authorList>
            <person name="Li Y."/>
            <person name="Wang J."/>
        </authorList>
    </citation>
    <scope>NUCLEOTIDE SEQUENCE [LARGE SCALE GENOMIC DNA]</scope>
    <source>
        <strain evidence="2 3">DSM 14734</strain>
    </source>
</reference>
<accession>A0A6N7Q1M1</accession>
<evidence type="ECO:0000259" key="1">
    <source>
        <dbReference type="Pfam" id="PF01370"/>
    </source>
</evidence>
<organism evidence="2 3">
    <name type="scientific">Polyangium spumosum</name>
    <dbReference type="NCBI Taxonomy" id="889282"/>
    <lineage>
        <taxon>Bacteria</taxon>
        <taxon>Pseudomonadati</taxon>
        <taxon>Myxococcota</taxon>
        <taxon>Polyangia</taxon>
        <taxon>Polyangiales</taxon>
        <taxon>Polyangiaceae</taxon>
        <taxon>Polyangium</taxon>
    </lineage>
</organism>